<dbReference type="InterPro" id="IPR001509">
    <property type="entry name" value="Epimerase_deHydtase"/>
</dbReference>
<evidence type="ECO:0000313" key="2">
    <source>
        <dbReference type="EMBL" id="SER17146.1"/>
    </source>
</evidence>
<dbReference type="GO" id="GO:0005737">
    <property type="term" value="C:cytoplasm"/>
    <property type="evidence" value="ECO:0007669"/>
    <property type="project" value="TreeGrafter"/>
</dbReference>
<dbReference type="GO" id="GO:0004029">
    <property type="term" value="F:aldehyde dehydrogenase (NAD+) activity"/>
    <property type="evidence" value="ECO:0007669"/>
    <property type="project" value="TreeGrafter"/>
</dbReference>
<dbReference type="PANTHER" id="PTHR48079">
    <property type="entry name" value="PROTEIN YEEZ"/>
    <property type="match status" value="1"/>
</dbReference>
<protein>
    <submittedName>
        <fullName evidence="2">Nucleoside-diphosphate-sugar epimerase</fullName>
    </submittedName>
</protein>
<accession>A0A1H9M0E4</accession>
<gene>
    <name evidence="2" type="ORF">SAMN05216522_11324</name>
</gene>
<keyword evidence="3" id="KW-1185">Reference proteome</keyword>
<evidence type="ECO:0000313" key="3">
    <source>
        <dbReference type="Proteomes" id="UP000242515"/>
    </source>
</evidence>
<dbReference type="SUPFAM" id="SSF51735">
    <property type="entry name" value="NAD(P)-binding Rossmann-fold domains"/>
    <property type="match status" value="1"/>
</dbReference>
<dbReference type="STRING" id="988801.SAMN05216522_11324"/>
<dbReference type="Gene3D" id="3.40.50.720">
    <property type="entry name" value="NAD(P)-binding Rossmann-like Domain"/>
    <property type="match status" value="1"/>
</dbReference>
<dbReference type="CDD" id="cd05266">
    <property type="entry name" value="SDR_a4"/>
    <property type="match status" value="1"/>
</dbReference>
<sequence>MKKIAIIGLGWLGMPLALALSQRGYDVQGSKTSEDGILAARRCGISAVKLITTPDIECDFEELEQLMSVDTLLITLPASRSSEGGEHYVNAVQNLVDTAIANGVKRVIFTSSTSVYGDQSGEMVEASPLLPVTPAGKRLVALEQWLHQLPGIEVDILRLSGLVGPDRHPGRFLAGKKQLKQGNHPVNLVHLDDVIDAITLLIASTHSGTTFNLSAHQHPRRDEFYPFVAKQLGAEPPTFETIDPQASTGKWVNGEAICRSLGFHYRYSDPYTMPLG</sequence>
<dbReference type="PANTHER" id="PTHR48079:SF6">
    <property type="entry name" value="NAD(P)-BINDING DOMAIN-CONTAINING PROTEIN-RELATED"/>
    <property type="match status" value="1"/>
</dbReference>
<dbReference type="AlphaFoldDB" id="A0A1H9M0E4"/>
<dbReference type="OrthoDB" id="751203at2"/>
<dbReference type="Pfam" id="PF01370">
    <property type="entry name" value="Epimerase"/>
    <property type="match status" value="1"/>
</dbReference>
<dbReference type="RefSeq" id="WP_092677974.1">
    <property type="nucleotide sequence ID" value="NZ_FOGC01000013.1"/>
</dbReference>
<dbReference type="EMBL" id="FOGC01000013">
    <property type="protein sequence ID" value="SER17146.1"/>
    <property type="molecule type" value="Genomic_DNA"/>
</dbReference>
<evidence type="ECO:0000259" key="1">
    <source>
        <dbReference type="Pfam" id="PF01370"/>
    </source>
</evidence>
<reference evidence="3" key="1">
    <citation type="submission" date="2016-10" db="EMBL/GenBank/DDBJ databases">
        <authorList>
            <person name="Varghese N."/>
            <person name="Submissions S."/>
        </authorList>
    </citation>
    <scope>NUCLEOTIDE SEQUENCE [LARGE SCALE GENOMIC DNA]</scope>
    <source>
        <strain evidence="3">8N4</strain>
    </source>
</reference>
<dbReference type="InterPro" id="IPR036291">
    <property type="entry name" value="NAD(P)-bd_dom_sf"/>
</dbReference>
<feature type="domain" description="NAD-dependent epimerase/dehydratase" evidence="1">
    <location>
        <begin position="10"/>
        <end position="213"/>
    </location>
</feature>
<dbReference type="InterPro" id="IPR051783">
    <property type="entry name" value="NAD(P)-dependent_oxidoreduct"/>
</dbReference>
<name>A0A1H9M0E4_9GAMM</name>
<dbReference type="Proteomes" id="UP000242515">
    <property type="component" value="Unassembled WGS sequence"/>
</dbReference>
<organism evidence="2 3">
    <name type="scientific">Rosenbergiella nectarea</name>
    <dbReference type="NCBI Taxonomy" id="988801"/>
    <lineage>
        <taxon>Bacteria</taxon>
        <taxon>Pseudomonadati</taxon>
        <taxon>Pseudomonadota</taxon>
        <taxon>Gammaproteobacteria</taxon>
        <taxon>Enterobacterales</taxon>
        <taxon>Erwiniaceae</taxon>
        <taxon>Rosenbergiella</taxon>
    </lineage>
</organism>
<proteinExistence type="predicted"/>